<feature type="transmembrane region" description="Helical" evidence="5">
    <location>
        <begin position="227"/>
        <end position="249"/>
    </location>
</feature>
<accession>A0A7J6N299</accession>
<dbReference type="SUPFAM" id="SSF103481">
    <property type="entry name" value="Multidrug resistance efflux transporter EmrE"/>
    <property type="match status" value="1"/>
</dbReference>
<comment type="caution">
    <text evidence="6">The sequence shown here is derived from an EMBL/GenBank/DDBJ whole genome shotgun (WGS) entry which is preliminary data.</text>
</comment>
<dbReference type="InterPro" id="IPR037185">
    <property type="entry name" value="EmrE-like"/>
</dbReference>
<dbReference type="PANTHER" id="PTHR23051">
    <property type="entry name" value="SOLUTE CARRIER FAMILY 35, MEMBER F5"/>
    <property type="match status" value="1"/>
</dbReference>
<feature type="transmembrane region" description="Helical" evidence="5">
    <location>
        <begin position="46"/>
        <end position="64"/>
    </location>
</feature>
<evidence type="ECO:0000256" key="5">
    <source>
        <dbReference type="SAM" id="Phobius"/>
    </source>
</evidence>
<name>A0A7J6N299_PERCH</name>
<dbReference type="GO" id="GO:0016020">
    <property type="term" value="C:membrane"/>
    <property type="evidence" value="ECO:0007669"/>
    <property type="project" value="UniProtKB-SubCell"/>
</dbReference>
<keyword evidence="7" id="KW-1185">Reference proteome</keyword>
<dbReference type="OrthoDB" id="1436450at2759"/>
<keyword evidence="3 5" id="KW-1133">Transmembrane helix</keyword>
<evidence type="ECO:0000256" key="4">
    <source>
        <dbReference type="ARBA" id="ARBA00023136"/>
    </source>
</evidence>
<evidence type="ECO:0008006" key="8">
    <source>
        <dbReference type="Google" id="ProtNLM"/>
    </source>
</evidence>
<protein>
    <recommendedName>
        <fullName evidence="8">EamA domain-containing protein</fullName>
    </recommendedName>
</protein>
<feature type="transmembrane region" description="Helical" evidence="5">
    <location>
        <begin position="317"/>
        <end position="335"/>
    </location>
</feature>
<comment type="subcellular location">
    <subcellularLocation>
        <location evidence="1">Membrane</location>
        <topology evidence="1">Multi-pass membrane protein</topology>
    </subcellularLocation>
</comment>
<dbReference type="Proteomes" id="UP000591131">
    <property type="component" value="Unassembled WGS sequence"/>
</dbReference>
<feature type="transmembrane region" description="Helical" evidence="5">
    <location>
        <begin position="135"/>
        <end position="153"/>
    </location>
</feature>
<evidence type="ECO:0000256" key="3">
    <source>
        <dbReference type="ARBA" id="ARBA00022989"/>
    </source>
</evidence>
<keyword evidence="2 5" id="KW-0812">Transmembrane</keyword>
<evidence type="ECO:0000313" key="6">
    <source>
        <dbReference type="EMBL" id="KAF4677993.1"/>
    </source>
</evidence>
<keyword evidence="4 5" id="KW-0472">Membrane</keyword>
<sequence length="380" mass="40439">MVVTNVTKRASMGLCAVALSVITFVGSGVSIQLLFTNGDYNKPVALTVYSLSLSVILLAFRNYLHSPTPGHNLTAESSPLLMESGLVSLPRHHNNTFNRFSLPSASKICALGLMWFTAQLTYNISLKYISVATNSSLSSCSSVFSFIFSILLLGYPLCRAAPISAVLMCVIGVLITALNRPSPKTALAVNESVLGDIIALGSACSYGIFGCYLKLWVPDERMVVQLFGMFGIVCMAVGVPCIVVCHFTGYETFALPTWGQFVVLTANGIFGSVASDFFLSLGVILLSPLAAAVGQSLTIPLSLVVDSSILGLHTFKSIYVLGSALMFGAVVLISWDTYAVESVSDKPIHSPYAAVPDRLPPLMIGSAKEGSESDFTTRSE</sequence>
<evidence type="ECO:0000313" key="7">
    <source>
        <dbReference type="Proteomes" id="UP000591131"/>
    </source>
</evidence>
<proteinExistence type="predicted"/>
<reference evidence="6 7" key="1">
    <citation type="submission" date="2020-04" db="EMBL/GenBank/DDBJ databases">
        <title>Perkinsus chesapeaki whole genome sequence.</title>
        <authorList>
            <person name="Bogema D.R."/>
        </authorList>
    </citation>
    <scope>NUCLEOTIDE SEQUENCE [LARGE SCALE GENOMIC DNA]</scope>
    <source>
        <strain evidence="6">ATCC PRA-425</strain>
    </source>
</reference>
<feature type="transmembrane region" description="Helical" evidence="5">
    <location>
        <begin position="12"/>
        <end position="34"/>
    </location>
</feature>
<dbReference type="AlphaFoldDB" id="A0A7J6N299"/>
<feature type="transmembrane region" description="Helical" evidence="5">
    <location>
        <begin position="108"/>
        <end position="129"/>
    </location>
</feature>
<dbReference type="PANTHER" id="PTHR23051:SF0">
    <property type="entry name" value="SOLUTE CARRIER FAMILY 35 MEMBER F5"/>
    <property type="match status" value="1"/>
</dbReference>
<feature type="transmembrane region" description="Helical" evidence="5">
    <location>
        <begin position="160"/>
        <end position="177"/>
    </location>
</feature>
<evidence type="ECO:0000256" key="2">
    <source>
        <dbReference type="ARBA" id="ARBA00022692"/>
    </source>
</evidence>
<feature type="transmembrane region" description="Helical" evidence="5">
    <location>
        <begin position="277"/>
        <end position="305"/>
    </location>
</feature>
<evidence type="ECO:0000256" key="1">
    <source>
        <dbReference type="ARBA" id="ARBA00004141"/>
    </source>
</evidence>
<organism evidence="6 7">
    <name type="scientific">Perkinsus chesapeaki</name>
    <name type="common">Clam parasite</name>
    <name type="synonym">Perkinsus andrewsi</name>
    <dbReference type="NCBI Taxonomy" id="330153"/>
    <lineage>
        <taxon>Eukaryota</taxon>
        <taxon>Sar</taxon>
        <taxon>Alveolata</taxon>
        <taxon>Perkinsozoa</taxon>
        <taxon>Perkinsea</taxon>
        <taxon>Perkinsida</taxon>
        <taxon>Perkinsidae</taxon>
        <taxon>Perkinsus</taxon>
    </lineage>
</organism>
<dbReference type="EMBL" id="JAAPAO010000004">
    <property type="protein sequence ID" value="KAF4677993.1"/>
    <property type="molecule type" value="Genomic_DNA"/>
</dbReference>
<feature type="transmembrane region" description="Helical" evidence="5">
    <location>
        <begin position="197"/>
        <end position="215"/>
    </location>
</feature>
<gene>
    <name evidence="6" type="ORF">FOL47_006939</name>
</gene>